<sequence length="131" mass="15255">MDLFFQINLIMIVVLASIYFLSMVLVALIQCVKSIYKNRFNTWKVLRNLLKIAVYIIEITFLDIVIAFKNIILAVKILFTPRKKGSIRSKPKTEAMAIQPNSQLCNGMLDATIKKEERQKPFIVDQDEWKF</sequence>
<evidence type="ECO:0000313" key="2">
    <source>
        <dbReference type="EMBL" id="JAS07741.1"/>
    </source>
</evidence>
<feature type="non-terminal residue" evidence="2">
    <location>
        <position position="131"/>
    </location>
</feature>
<keyword evidence="1" id="KW-1133">Transmembrane helix</keyword>
<name>A0A1B6C2J7_9HEMI</name>
<protein>
    <submittedName>
        <fullName evidence="2">Uncharacterized protein</fullName>
    </submittedName>
</protein>
<dbReference type="AlphaFoldDB" id="A0A1B6C2J7"/>
<keyword evidence="1" id="KW-0472">Membrane</keyword>
<accession>A0A1B6C2J7</accession>
<dbReference type="EMBL" id="GEDC01029557">
    <property type="protein sequence ID" value="JAS07741.1"/>
    <property type="molecule type" value="Transcribed_RNA"/>
</dbReference>
<gene>
    <name evidence="2" type="ORF">g.12849</name>
</gene>
<reference evidence="2" key="1">
    <citation type="submission" date="2015-12" db="EMBL/GenBank/DDBJ databases">
        <title>De novo transcriptome assembly of four potential Pierce s Disease insect vectors from Arizona vineyards.</title>
        <authorList>
            <person name="Tassone E.E."/>
        </authorList>
    </citation>
    <scope>NUCLEOTIDE SEQUENCE</scope>
</reference>
<feature type="transmembrane region" description="Helical" evidence="1">
    <location>
        <begin position="7"/>
        <end position="32"/>
    </location>
</feature>
<proteinExistence type="predicted"/>
<keyword evidence="1" id="KW-0812">Transmembrane</keyword>
<feature type="transmembrane region" description="Helical" evidence="1">
    <location>
        <begin position="52"/>
        <end position="79"/>
    </location>
</feature>
<organism evidence="2">
    <name type="scientific">Clastoptera arizonana</name>
    <name type="common">Arizona spittle bug</name>
    <dbReference type="NCBI Taxonomy" id="38151"/>
    <lineage>
        <taxon>Eukaryota</taxon>
        <taxon>Metazoa</taxon>
        <taxon>Ecdysozoa</taxon>
        <taxon>Arthropoda</taxon>
        <taxon>Hexapoda</taxon>
        <taxon>Insecta</taxon>
        <taxon>Pterygota</taxon>
        <taxon>Neoptera</taxon>
        <taxon>Paraneoptera</taxon>
        <taxon>Hemiptera</taxon>
        <taxon>Auchenorrhyncha</taxon>
        <taxon>Cercopoidea</taxon>
        <taxon>Clastopteridae</taxon>
        <taxon>Clastoptera</taxon>
    </lineage>
</organism>
<evidence type="ECO:0000256" key="1">
    <source>
        <dbReference type="SAM" id="Phobius"/>
    </source>
</evidence>